<dbReference type="Proteomes" id="UP000501379">
    <property type="component" value="Chromosome"/>
</dbReference>
<name>A0A6M8FTD0_9GAMM</name>
<dbReference type="AlphaFoldDB" id="A0A6M8FTD0"/>
<sequence>MPDVRIETLEQHGRLIWRVRVGRRALTFHEELAARTFAAQMHIRLDWLSRQAQAESADSH</sequence>
<reference evidence="1" key="1">
    <citation type="submission" date="2020-07" db="EMBL/GenBank/DDBJ databases">
        <title>Nitrate ammonifying Pseudomonas campi sp. nov. isolated from German agricultural grassland.</title>
        <authorList>
            <person name="Timsy T."/>
            <person name="Ulrich A."/>
            <person name="Spanner T."/>
            <person name="Foesel B."/>
            <person name="Kolb S."/>
            <person name="Horn M.A."/>
            <person name="Behrendt U."/>
        </authorList>
    </citation>
    <scope>NUCLEOTIDE SEQUENCE</scope>
    <source>
        <strain evidence="1">S1-A32-2</strain>
    </source>
</reference>
<accession>A0A6M8FTD0</accession>
<evidence type="ECO:0000313" key="1">
    <source>
        <dbReference type="EMBL" id="QKE63286.1"/>
    </source>
</evidence>
<protein>
    <submittedName>
        <fullName evidence="1">Uncharacterized protein</fullName>
    </submittedName>
</protein>
<dbReference type="KEGG" id="pcam:HNE05_07900"/>
<evidence type="ECO:0000313" key="2">
    <source>
        <dbReference type="Proteomes" id="UP000501379"/>
    </source>
</evidence>
<dbReference type="EMBL" id="CP053697">
    <property type="protein sequence ID" value="QKE63286.1"/>
    <property type="molecule type" value="Genomic_DNA"/>
</dbReference>
<keyword evidence="2" id="KW-1185">Reference proteome</keyword>
<dbReference type="RefSeq" id="WP_173206568.1">
    <property type="nucleotide sequence ID" value="NZ_CP053697.2"/>
</dbReference>
<gene>
    <name evidence="1" type="ORF">HNE05_07900</name>
</gene>
<organism evidence="1 2">
    <name type="scientific">Aquipseudomonas campi</name>
    <dbReference type="NCBI Taxonomy" id="2731681"/>
    <lineage>
        <taxon>Bacteria</taxon>
        <taxon>Pseudomonadati</taxon>
        <taxon>Pseudomonadota</taxon>
        <taxon>Gammaproteobacteria</taxon>
        <taxon>Pseudomonadales</taxon>
        <taxon>Pseudomonadaceae</taxon>
        <taxon>Aquipseudomonas</taxon>
    </lineage>
</organism>
<proteinExistence type="predicted"/>